<name>A0ABZ0UJC5_9RICK</name>
<reference evidence="1 2" key="1">
    <citation type="submission" date="2022-11" db="EMBL/GenBank/DDBJ databases">
        <title>Host association and intracellularity evolved multiple times independently in the Rickettsiales.</title>
        <authorList>
            <person name="Castelli M."/>
            <person name="Nardi T."/>
            <person name="Gammuto L."/>
            <person name="Bellinzona G."/>
            <person name="Sabaneyeva E."/>
            <person name="Potekhin A."/>
            <person name="Serra V."/>
            <person name="Petroni G."/>
            <person name="Sassera D."/>
        </authorList>
    </citation>
    <scope>NUCLEOTIDE SEQUENCE [LARGE SCALE GENOMIC DNA]</scope>
    <source>
        <strain evidence="1 2">NDG2</strain>
    </source>
</reference>
<evidence type="ECO:0008006" key="3">
    <source>
        <dbReference type="Google" id="ProtNLM"/>
    </source>
</evidence>
<organism evidence="1 2">
    <name type="scientific">Candidatus Bandiella euplotis</name>
    <dbReference type="NCBI Taxonomy" id="1664265"/>
    <lineage>
        <taxon>Bacteria</taxon>
        <taxon>Pseudomonadati</taxon>
        <taxon>Pseudomonadota</taxon>
        <taxon>Alphaproteobacteria</taxon>
        <taxon>Rickettsiales</taxon>
        <taxon>Candidatus Midichloriaceae</taxon>
        <taxon>Candidatus Bandiella</taxon>
    </lineage>
</organism>
<proteinExistence type="predicted"/>
<keyword evidence="2" id="KW-1185">Reference proteome</keyword>
<protein>
    <recommendedName>
        <fullName evidence="3">Outer membrane protein</fullName>
    </recommendedName>
</protein>
<evidence type="ECO:0000313" key="2">
    <source>
        <dbReference type="Proteomes" id="UP001327219"/>
    </source>
</evidence>
<gene>
    <name evidence="1" type="ORF">Bandiella_00310</name>
</gene>
<dbReference type="RefSeq" id="WP_323733084.1">
    <property type="nucleotide sequence ID" value="NZ_CP110820.1"/>
</dbReference>
<accession>A0ABZ0UJC5</accession>
<sequence length="537" mass="62896">MRSYKLIAVYSIILNITTFECNAKLYTILHKNKNNDKYHCSTSKFLSYTIDKLCKQKNDNLTSNKYTPLVYLENYKNKPFCSASPHLSSTKEEICSSYYIKELKEGLRKRQNISVIEKLQSAKEKIIRNEIDLTSNDFANPCKEQKGNLIKLKVILTKYDHYNDILMDYAKYIESISPFNVCKAFAYINYINRNIYPNSLKLTFDNYDEKNELALYGTLSLDLKNLSTDLGLNTGKKAFVIEEGEPKHSGLNYFAMGYNDMLLKNSRLNYEIKSYSKQFKHNIKYSKLLNIKATQFIKSSVSYNNFDYMSDVYTLDNFNNSPIDILDLGNNYLSNNLILDFNYTGLYSPDIDYTIGCGHRWTKYKHKLDSYRNYRYNVSNAYGIIRFENLGIYLYLEKELTFNKKYKDTIAAILYKGALKDYYFNALSMYGNRNINSEHRELYYNNEFVVGKKINISSKILEQMKPYIGLRYMNIKGHNKKNNNIQITSIENSKLQKIIGIDVIPVRMRDNDIVIKFIYWHNDNKKNGCSLEIGLKL</sequence>
<dbReference type="EMBL" id="CP110820">
    <property type="protein sequence ID" value="WPX96201.1"/>
    <property type="molecule type" value="Genomic_DNA"/>
</dbReference>
<evidence type="ECO:0000313" key="1">
    <source>
        <dbReference type="EMBL" id="WPX96201.1"/>
    </source>
</evidence>
<dbReference type="Proteomes" id="UP001327219">
    <property type="component" value="Chromosome"/>
</dbReference>